<dbReference type="PANTHER" id="PTHR12555:SF13">
    <property type="entry name" value="UBIQUITIN RECOGNITION FACTOR IN ER-ASSOCIATED DEGRADATION PROTEIN 1"/>
    <property type="match status" value="1"/>
</dbReference>
<dbReference type="PANTHER" id="PTHR12555">
    <property type="entry name" value="UBIQUITIN FUSION DEGRADATON PROTEIN 1"/>
    <property type="match status" value="1"/>
</dbReference>
<keyword evidence="7" id="KW-1185">Reference proteome</keyword>
<dbReference type="InterPro" id="IPR004854">
    <property type="entry name" value="Ufd1-like"/>
</dbReference>
<evidence type="ECO:0000259" key="5">
    <source>
        <dbReference type="Pfam" id="PF24842"/>
    </source>
</evidence>
<reference evidence="6" key="1">
    <citation type="submission" date="2019-07" db="EMBL/GenBank/DDBJ databases">
        <title>Hyphodiscus hymeniophilus genome sequencing and assembly.</title>
        <authorList>
            <person name="Kramer G."/>
            <person name="Nodwell J."/>
        </authorList>
    </citation>
    <scope>NUCLEOTIDE SEQUENCE</scope>
    <source>
        <strain evidence="6">ATCC 34498</strain>
    </source>
</reference>
<dbReference type="GO" id="GO:0031593">
    <property type="term" value="F:polyubiquitin modification-dependent protein binding"/>
    <property type="evidence" value="ECO:0007669"/>
    <property type="project" value="TreeGrafter"/>
</dbReference>
<sequence length="340" mass="36504">MFADGALSQIFLPPSALERLSRLHIEYPMLFELVNGAVGGKVTHAGVLEFTAEEGKVYLPQWMMDTLLLEMGDIIQVKSTSLAPARLVKLQAQSTNFLEITDPRAVLEMAFRNYAALTQGDIFQFTYNDNVFDMAVLEVKPTSEKMGVGMLETDVEVDFAAPLGYVEPTSNKGSGTSTPRSLAGLPAGGMLHNQGSMAQAINYDSIAPSSSTAAVGARAVSSNFLLGGQKLNSKKGAKAPTPTASTPIAGKSTNPTIRRSNGPQPLRLAPNKLFFGYEIKPVKTQADKDKENADAHQPHFAGQGQTLRGGVKRKGEDEKEAEAEKKPEPGVGRRLDGRNV</sequence>
<dbReference type="EMBL" id="VNKQ01000011">
    <property type="protein sequence ID" value="KAG0647967.1"/>
    <property type="molecule type" value="Genomic_DNA"/>
</dbReference>
<feature type="compositionally biased region" description="Polar residues" evidence="3">
    <location>
        <begin position="242"/>
        <end position="263"/>
    </location>
</feature>
<evidence type="ECO:0000256" key="2">
    <source>
        <dbReference type="ARBA" id="ARBA00022786"/>
    </source>
</evidence>
<dbReference type="GO" id="GO:0006511">
    <property type="term" value="P:ubiquitin-dependent protein catabolic process"/>
    <property type="evidence" value="ECO:0007669"/>
    <property type="project" value="InterPro"/>
</dbReference>
<dbReference type="InterPro" id="IPR055418">
    <property type="entry name" value="UFD1_N2"/>
</dbReference>
<dbReference type="Pfam" id="PF24842">
    <property type="entry name" value="UFD1_N2"/>
    <property type="match status" value="1"/>
</dbReference>
<dbReference type="Gene3D" id="3.10.330.10">
    <property type="match status" value="1"/>
</dbReference>
<dbReference type="Pfam" id="PF03152">
    <property type="entry name" value="UFD1_N1"/>
    <property type="match status" value="1"/>
</dbReference>
<dbReference type="InterPro" id="IPR055417">
    <property type="entry name" value="UFD1_N1"/>
</dbReference>
<dbReference type="Gene3D" id="2.40.40.50">
    <property type="entry name" value="Ubiquitin fusion degradation protein UFD1, N-terminal domain"/>
    <property type="match status" value="1"/>
</dbReference>
<proteinExistence type="inferred from homology"/>
<feature type="compositionally biased region" description="Basic and acidic residues" evidence="3">
    <location>
        <begin position="313"/>
        <end position="340"/>
    </location>
</feature>
<feature type="region of interest" description="Disordered" evidence="3">
    <location>
        <begin position="230"/>
        <end position="266"/>
    </location>
</feature>
<comment type="caution">
    <text evidence="6">The sequence shown here is derived from an EMBL/GenBank/DDBJ whole genome shotgun (WGS) entry which is preliminary data.</text>
</comment>
<name>A0A9P7AVZ4_9HELO</name>
<comment type="similarity">
    <text evidence="1">Belongs to the UFD1 family.</text>
</comment>
<evidence type="ECO:0000259" key="4">
    <source>
        <dbReference type="Pfam" id="PF03152"/>
    </source>
</evidence>
<evidence type="ECO:0000313" key="7">
    <source>
        <dbReference type="Proteomes" id="UP000785200"/>
    </source>
</evidence>
<organism evidence="6 7">
    <name type="scientific">Hyphodiscus hymeniophilus</name>
    <dbReference type="NCBI Taxonomy" id="353542"/>
    <lineage>
        <taxon>Eukaryota</taxon>
        <taxon>Fungi</taxon>
        <taxon>Dikarya</taxon>
        <taxon>Ascomycota</taxon>
        <taxon>Pezizomycotina</taxon>
        <taxon>Leotiomycetes</taxon>
        <taxon>Helotiales</taxon>
        <taxon>Hyphodiscaceae</taxon>
        <taxon>Hyphodiscus</taxon>
    </lineage>
</organism>
<feature type="region of interest" description="Disordered" evidence="3">
    <location>
        <begin position="284"/>
        <end position="340"/>
    </location>
</feature>
<feature type="domain" description="Ubiquitin fusion degradation protein UFD1 N-terminal subdomain 2" evidence="5">
    <location>
        <begin position="85"/>
        <end position="162"/>
    </location>
</feature>
<feature type="compositionally biased region" description="Basic and acidic residues" evidence="3">
    <location>
        <begin position="285"/>
        <end position="297"/>
    </location>
</feature>
<gene>
    <name evidence="6" type="ORF">D0Z07_6034</name>
</gene>
<evidence type="ECO:0000256" key="3">
    <source>
        <dbReference type="SAM" id="MobiDB-lite"/>
    </source>
</evidence>
<feature type="domain" description="Ubiquitin fusion degradation protein UFD1 N-terminal subdomain 1" evidence="4">
    <location>
        <begin position="9"/>
        <end position="82"/>
    </location>
</feature>
<keyword evidence="2" id="KW-0833">Ubl conjugation pathway</keyword>
<dbReference type="AlphaFoldDB" id="A0A9P7AVZ4"/>
<dbReference type="InterPro" id="IPR042299">
    <property type="entry name" value="Ufd1-like_Nn"/>
</dbReference>
<dbReference type="GO" id="GO:0034098">
    <property type="term" value="C:VCP-NPL4-UFD1 AAA ATPase complex"/>
    <property type="evidence" value="ECO:0007669"/>
    <property type="project" value="TreeGrafter"/>
</dbReference>
<dbReference type="OrthoDB" id="422728at2759"/>
<protein>
    <submittedName>
        <fullName evidence="6">Ubiquitin fusion degradation 1</fullName>
    </submittedName>
</protein>
<dbReference type="Proteomes" id="UP000785200">
    <property type="component" value="Unassembled WGS sequence"/>
</dbReference>
<evidence type="ECO:0000313" key="6">
    <source>
        <dbReference type="EMBL" id="KAG0647967.1"/>
    </source>
</evidence>
<accession>A0A9P7AVZ4</accession>
<dbReference type="GO" id="GO:0036503">
    <property type="term" value="P:ERAD pathway"/>
    <property type="evidence" value="ECO:0007669"/>
    <property type="project" value="TreeGrafter"/>
</dbReference>
<evidence type="ECO:0000256" key="1">
    <source>
        <dbReference type="ARBA" id="ARBA00006043"/>
    </source>
</evidence>